<comment type="caution">
    <text evidence="8">The sequence shown here is derived from an EMBL/GenBank/DDBJ whole genome shotgun (WGS) entry which is preliminary data.</text>
</comment>
<dbReference type="CDD" id="cd06174">
    <property type="entry name" value="MFS"/>
    <property type="match status" value="1"/>
</dbReference>
<dbReference type="InterPro" id="IPR036259">
    <property type="entry name" value="MFS_trans_sf"/>
</dbReference>
<dbReference type="Proteomes" id="UP001151071">
    <property type="component" value="Unassembled WGS sequence"/>
</dbReference>
<dbReference type="GO" id="GO:0005886">
    <property type="term" value="C:plasma membrane"/>
    <property type="evidence" value="ECO:0007669"/>
    <property type="project" value="UniProtKB-SubCell"/>
</dbReference>
<dbReference type="RefSeq" id="WP_271139892.1">
    <property type="nucleotide sequence ID" value="NZ_JAPYYP010000007.1"/>
</dbReference>
<dbReference type="PANTHER" id="PTHR43826">
    <property type="entry name" value="GLUCOSE-6-PHOSPHATE EXCHANGER SLC37A4"/>
    <property type="match status" value="1"/>
</dbReference>
<evidence type="ECO:0000256" key="5">
    <source>
        <dbReference type="ARBA" id="ARBA00023136"/>
    </source>
</evidence>
<keyword evidence="5 6" id="KW-0472">Membrane</keyword>
<keyword evidence="4 6" id="KW-1133">Transmembrane helix</keyword>
<feature type="transmembrane region" description="Helical" evidence="6">
    <location>
        <begin position="21"/>
        <end position="39"/>
    </location>
</feature>
<evidence type="ECO:0000256" key="3">
    <source>
        <dbReference type="ARBA" id="ARBA00022692"/>
    </source>
</evidence>
<proteinExistence type="predicted"/>
<dbReference type="SUPFAM" id="SSF103473">
    <property type="entry name" value="MFS general substrate transporter"/>
    <property type="match status" value="1"/>
</dbReference>
<evidence type="ECO:0000256" key="4">
    <source>
        <dbReference type="ARBA" id="ARBA00022989"/>
    </source>
</evidence>
<evidence type="ECO:0000313" key="8">
    <source>
        <dbReference type="EMBL" id="MDA5108369.1"/>
    </source>
</evidence>
<dbReference type="Pfam" id="PF07690">
    <property type="entry name" value="MFS_1"/>
    <property type="match status" value="1"/>
</dbReference>
<feature type="transmembrane region" description="Helical" evidence="6">
    <location>
        <begin position="407"/>
        <end position="424"/>
    </location>
</feature>
<protein>
    <submittedName>
        <fullName evidence="8">MFS transporter</fullName>
    </submittedName>
</protein>
<feature type="transmembrane region" description="Helical" evidence="6">
    <location>
        <begin position="339"/>
        <end position="362"/>
    </location>
</feature>
<evidence type="ECO:0000313" key="9">
    <source>
        <dbReference type="Proteomes" id="UP001151071"/>
    </source>
</evidence>
<feature type="transmembrane region" description="Helical" evidence="6">
    <location>
        <begin position="113"/>
        <end position="135"/>
    </location>
</feature>
<keyword evidence="3 6" id="KW-0812">Transmembrane</keyword>
<dbReference type="PANTHER" id="PTHR43826:SF3">
    <property type="entry name" value="GLUCOSE-6-PHOSPHATE EXCHANGER SLC37A4"/>
    <property type="match status" value="1"/>
</dbReference>
<feature type="transmembrane region" description="Helical" evidence="6">
    <location>
        <begin position="277"/>
        <end position="298"/>
    </location>
</feature>
<keyword evidence="2" id="KW-0813">Transport</keyword>
<feature type="transmembrane region" description="Helical" evidence="6">
    <location>
        <begin position="180"/>
        <end position="199"/>
    </location>
</feature>
<evidence type="ECO:0000256" key="1">
    <source>
        <dbReference type="ARBA" id="ARBA00004651"/>
    </source>
</evidence>
<evidence type="ECO:0000256" key="6">
    <source>
        <dbReference type="SAM" id="Phobius"/>
    </source>
</evidence>
<dbReference type="AlphaFoldDB" id="A0A9X3TQ52"/>
<reference evidence="8" key="1">
    <citation type="submission" date="2022-12" db="EMBL/GenBank/DDBJ databases">
        <title>Draft genome sequence of the thermophilic strain Brevibacillus thermoruber HT42, isolated from Los Humeros, Puebla, Mexico, with biotechnological potential.</title>
        <authorList>
            <person name="Lara Sanchez J."/>
            <person name="Solis Palacios R."/>
            <person name="Bustos Baena A.S."/>
            <person name="Ruz Baez A.E."/>
            <person name="Espinosa Luna G."/>
            <person name="Oliart Ros R.M."/>
        </authorList>
    </citation>
    <scope>NUCLEOTIDE SEQUENCE</scope>
    <source>
        <strain evidence="8">HT42</strain>
    </source>
</reference>
<comment type="subcellular location">
    <subcellularLocation>
        <location evidence="1">Cell membrane</location>
        <topology evidence="1">Multi-pass membrane protein</topology>
    </subcellularLocation>
</comment>
<feature type="transmembrane region" description="Helical" evidence="6">
    <location>
        <begin position="310"/>
        <end position="327"/>
    </location>
</feature>
<dbReference type="Gene3D" id="1.20.1250.20">
    <property type="entry name" value="MFS general substrate transporter like domains"/>
    <property type="match status" value="2"/>
</dbReference>
<gene>
    <name evidence="8" type="ORF">O3V59_08350</name>
</gene>
<dbReference type="PROSITE" id="PS50850">
    <property type="entry name" value="MFS"/>
    <property type="match status" value="1"/>
</dbReference>
<sequence>MAKLSGLLSRELTVYPTGGRRVWLLFIAILANFIASYEAQIAPVLPLLLNDLNMSLHQYGIVSALSVLSAAISALLFAPLADRYGRVKFLVPSLFLTAVCVYAMVLVETLSHLLILRVVLSFVDGVAIGTTAGLVRDFSPRMGRALAFGFWTFGPVGSNFFANAMAGWTLPIFHAWQSQFIISGTIALVSAIVILFNIADLSPELRSRIVHSAGETGEREAAWEKPDKAAISPKMREILQFPHIWALCIGITLFLLTYMTIASFGTKLLVDVFHYDAHQAAAIAKYFWLFNLVTLLVAGWISDRLQLRKIVSLTGTVLFALYMVFFISLFGTEVPEGQMIIYTSLLGGLIGIAYGPWCALFSENAEDVKASLQSSAWGLFGFFSRIVSLTVYFVAPLVVAASHWGTWLWIAVGVGVLVYIPCLFTGKGPWLRKKEGGVAHTPLA</sequence>
<feature type="transmembrane region" description="Helical" evidence="6">
    <location>
        <begin position="59"/>
        <end position="77"/>
    </location>
</feature>
<evidence type="ECO:0000259" key="7">
    <source>
        <dbReference type="PROSITE" id="PS50850"/>
    </source>
</evidence>
<dbReference type="GO" id="GO:0035435">
    <property type="term" value="P:phosphate ion transmembrane transport"/>
    <property type="evidence" value="ECO:0007669"/>
    <property type="project" value="TreeGrafter"/>
</dbReference>
<feature type="transmembrane region" description="Helical" evidence="6">
    <location>
        <begin position="89"/>
        <end position="107"/>
    </location>
</feature>
<evidence type="ECO:0000256" key="2">
    <source>
        <dbReference type="ARBA" id="ARBA00022448"/>
    </source>
</evidence>
<dbReference type="EMBL" id="JAPYYP010000007">
    <property type="protein sequence ID" value="MDA5108369.1"/>
    <property type="molecule type" value="Genomic_DNA"/>
</dbReference>
<dbReference type="GO" id="GO:0061513">
    <property type="term" value="F:glucose 6-phosphate:phosphate antiporter activity"/>
    <property type="evidence" value="ECO:0007669"/>
    <property type="project" value="TreeGrafter"/>
</dbReference>
<dbReference type="InterPro" id="IPR051337">
    <property type="entry name" value="OPA_Antiporter"/>
</dbReference>
<accession>A0A9X3TQ52</accession>
<dbReference type="InterPro" id="IPR011701">
    <property type="entry name" value="MFS"/>
</dbReference>
<feature type="transmembrane region" description="Helical" evidence="6">
    <location>
        <begin position="374"/>
        <end position="395"/>
    </location>
</feature>
<keyword evidence="9" id="KW-1185">Reference proteome</keyword>
<name>A0A9X3TQ52_9BACL</name>
<feature type="transmembrane region" description="Helical" evidence="6">
    <location>
        <begin position="244"/>
        <end position="265"/>
    </location>
</feature>
<feature type="transmembrane region" description="Helical" evidence="6">
    <location>
        <begin position="147"/>
        <end position="168"/>
    </location>
</feature>
<dbReference type="InterPro" id="IPR020846">
    <property type="entry name" value="MFS_dom"/>
</dbReference>
<organism evidence="8 9">
    <name type="scientific">Brevibacillus thermoruber</name>
    <dbReference type="NCBI Taxonomy" id="33942"/>
    <lineage>
        <taxon>Bacteria</taxon>
        <taxon>Bacillati</taxon>
        <taxon>Bacillota</taxon>
        <taxon>Bacilli</taxon>
        <taxon>Bacillales</taxon>
        <taxon>Paenibacillaceae</taxon>
        <taxon>Brevibacillus</taxon>
    </lineage>
</organism>
<feature type="domain" description="Major facilitator superfamily (MFS) profile" evidence="7">
    <location>
        <begin position="24"/>
        <end position="430"/>
    </location>
</feature>